<dbReference type="GO" id="GO:0032259">
    <property type="term" value="P:methylation"/>
    <property type="evidence" value="ECO:0007669"/>
    <property type="project" value="UniProtKB-KW"/>
</dbReference>
<dbReference type="InterPro" id="IPR029063">
    <property type="entry name" value="SAM-dependent_MTases_sf"/>
</dbReference>
<evidence type="ECO:0000256" key="1">
    <source>
        <dbReference type="ARBA" id="ARBA00022603"/>
    </source>
</evidence>
<feature type="binding site" evidence="4">
    <location>
        <position position="243"/>
    </location>
    <ligand>
        <name>S-adenosyl-L-methionine</name>
        <dbReference type="ChEBI" id="CHEBI:59789"/>
    </ligand>
</feature>
<keyword evidence="1 4" id="KW-0489">Methyltransferase</keyword>
<feature type="binding site" evidence="4">
    <location>
        <position position="211"/>
    </location>
    <ligand>
        <name>S-adenosyl-L-methionine</name>
        <dbReference type="ChEBI" id="CHEBI:59789"/>
    </ligand>
</feature>
<dbReference type="PROSITE" id="PS51687">
    <property type="entry name" value="SAM_MT_RNA_M5U"/>
    <property type="match status" value="1"/>
</dbReference>
<reference evidence="6" key="1">
    <citation type="submission" date="2021-08" db="EMBL/GenBank/DDBJ databases">
        <title>Comparative analyses of Brucepasteria parasyntrophica and Teretinema zuelzerae.</title>
        <authorList>
            <person name="Song Y."/>
            <person name="Brune A."/>
        </authorList>
    </citation>
    <scope>NUCLEOTIDE SEQUENCE</scope>
    <source>
        <strain evidence="6">DSM 1903</strain>
    </source>
</reference>
<evidence type="ECO:0000259" key="5">
    <source>
        <dbReference type="PROSITE" id="PS50926"/>
    </source>
</evidence>
<evidence type="ECO:0000256" key="2">
    <source>
        <dbReference type="ARBA" id="ARBA00022679"/>
    </source>
</evidence>
<dbReference type="InterPro" id="IPR002792">
    <property type="entry name" value="TRAM_dom"/>
</dbReference>
<comment type="similarity">
    <text evidence="4">Belongs to the class I-like SAM-binding methyltransferase superfamily. RNA M5U methyltransferase family.</text>
</comment>
<sequence length="379" mass="42370">MIIIAEKMVAGGSCLAKIDGKAVFVPGLLPGERADIEIIRDKKDYAFARVLELIEASEHRITAECPLFGRCGGCSLQMADYGYQLELKKKMLEDIFQRAGVTTAEPIEVVSGDPFGYRSRFQFHRMTAGVGLKESDSDTPVMLADCPIAARPIREGLKDGTIAKRAAERNSETRFHVFSDGDALWQEDADEDCEVTLCGRKIGFDVRGFFQSNLPVFQKLACRLNEDFCRWGTPEDGSFLDFYAGVGTFSVLLSDHFSSCTLVEHNKRALHQAKKNLEPYSGKSRFCSCSDDAWPSRAESRKQYDSALIDPPRQGMSKTALQWFASSKIPVLRYVSCDPVTLARDASRLQEAGYRLIETTLYDFYPHTAHMEACGIFIR</sequence>
<evidence type="ECO:0000256" key="3">
    <source>
        <dbReference type="ARBA" id="ARBA00022691"/>
    </source>
</evidence>
<feature type="binding site" evidence="4">
    <location>
        <position position="310"/>
    </location>
    <ligand>
        <name>S-adenosyl-L-methionine</name>
        <dbReference type="ChEBI" id="CHEBI:59789"/>
    </ligand>
</feature>
<dbReference type="GO" id="GO:0006396">
    <property type="term" value="P:RNA processing"/>
    <property type="evidence" value="ECO:0007669"/>
    <property type="project" value="InterPro"/>
</dbReference>
<dbReference type="Pfam" id="PF05958">
    <property type="entry name" value="tRNA_U5-meth_tr"/>
    <property type="match status" value="1"/>
</dbReference>
<dbReference type="Gene3D" id="2.40.50.1070">
    <property type="match status" value="1"/>
</dbReference>
<dbReference type="PANTHER" id="PTHR11061">
    <property type="entry name" value="RNA M5U METHYLTRANSFERASE"/>
    <property type="match status" value="1"/>
</dbReference>
<dbReference type="Gene3D" id="2.40.50.140">
    <property type="entry name" value="Nucleic acid-binding proteins"/>
    <property type="match status" value="1"/>
</dbReference>
<evidence type="ECO:0000313" key="6">
    <source>
        <dbReference type="EMBL" id="MCD1654635.1"/>
    </source>
</evidence>
<dbReference type="Proteomes" id="UP001198163">
    <property type="component" value="Unassembled WGS sequence"/>
</dbReference>
<dbReference type="PANTHER" id="PTHR11061:SF30">
    <property type="entry name" value="TRNA (URACIL(54)-C(5))-METHYLTRANSFERASE"/>
    <property type="match status" value="1"/>
</dbReference>
<feature type="active site" description="Nucleophile" evidence="4">
    <location>
        <position position="337"/>
    </location>
</feature>
<dbReference type="Pfam" id="PF01938">
    <property type="entry name" value="TRAM"/>
    <property type="match status" value="1"/>
</dbReference>
<feature type="binding site" evidence="4">
    <location>
        <position position="264"/>
    </location>
    <ligand>
        <name>S-adenosyl-L-methionine</name>
        <dbReference type="ChEBI" id="CHEBI:59789"/>
    </ligand>
</feature>
<organism evidence="6 7">
    <name type="scientific">Teretinema zuelzerae</name>
    <dbReference type="NCBI Taxonomy" id="156"/>
    <lineage>
        <taxon>Bacteria</taxon>
        <taxon>Pseudomonadati</taxon>
        <taxon>Spirochaetota</taxon>
        <taxon>Spirochaetia</taxon>
        <taxon>Spirochaetales</taxon>
        <taxon>Treponemataceae</taxon>
        <taxon>Teretinema</taxon>
    </lineage>
</organism>
<feature type="domain" description="TRAM" evidence="5">
    <location>
        <begin position="1"/>
        <end position="52"/>
    </location>
</feature>
<dbReference type="FunFam" id="2.40.50.140:FF:000097">
    <property type="entry name" value="23S rRNA (uracil(1939)-C(5))-methyltransferase RlmD"/>
    <property type="match status" value="1"/>
</dbReference>
<dbReference type="AlphaFoldDB" id="A0AAE3EGQ3"/>
<dbReference type="SUPFAM" id="SSF50249">
    <property type="entry name" value="Nucleic acid-binding proteins"/>
    <property type="match status" value="1"/>
</dbReference>
<evidence type="ECO:0000256" key="4">
    <source>
        <dbReference type="PROSITE-ProRule" id="PRU01024"/>
    </source>
</evidence>
<dbReference type="RefSeq" id="WP_230755066.1">
    <property type="nucleotide sequence ID" value="NZ_JAINWA010000003.1"/>
</dbReference>
<comment type="caution">
    <text evidence="6">The sequence shown here is derived from an EMBL/GenBank/DDBJ whole genome shotgun (WGS) entry which is preliminary data.</text>
</comment>
<dbReference type="GO" id="GO:0008173">
    <property type="term" value="F:RNA methyltransferase activity"/>
    <property type="evidence" value="ECO:0007669"/>
    <property type="project" value="InterPro"/>
</dbReference>
<dbReference type="EMBL" id="JAINWA010000003">
    <property type="protein sequence ID" value="MCD1654635.1"/>
    <property type="molecule type" value="Genomic_DNA"/>
</dbReference>
<dbReference type="PROSITE" id="PS50926">
    <property type="entry name" value="TRAM"/>
    <property type="match status" value="1"/>
</dbReference>
<keyword evidence="7" id="KW-1185">Reference proteome</keyword>
<keyword evidence="3 4" id="KW-0949">S-adenosyl-L-methionine</keyword>
<dbReference type="InterPro" id="IPR010280">
    <property type="entry name" value="U5_MeTrfase_fam"/>
</dbReference>
<gene>
    <name evidence="6" type="ORF">K7J14_07945</name>
</gene>
<dbReference type="InterPro" id="IPR012340">
    <property type="entry name" value="NA-bd_OB-fold"/>
</dbReference>
<accession>A0AAE3EGQ3</accession>
<dbReference type="Gene3D" id="3.40.50.150">
    <property type="entry name" value="Vaccinia Virus protein VP39"/>
    <property type="match status" value="2"/>
</dbReference>
<evidence type="ECO:0000313" key="7">
    <source>
        <dbReference type="Proteomes" id="UP001198163"/>
    </source>
</evidence>
<keyword evidence="2 4" id="KW-0808">Transferase</keyword>
<dbReference type="SUPFAM" id="SSF53335">
    <property type="entry name" value="S-adenosyl-L-methionine-dependent methyltransferases"/>
    <property type="match status" value="1"/>
</dbReference>
<proteinExistence type="inferred from homology"/>
<name>A0AAE3EGQ3_9SPIR</name>
<protein>
    <submittedName>
        <fullName evidence="6">TRAM domain-containing protein</fullName>
    </submittedName>
</protein>